<dbReference type="OrthoDB" id="27603at2759"/>
<dbReference type="GO" id="GO:0035974">
    <property type="term" value="C:meiotic spindle pole body"/>
    <property type="evidence" value="ECO:0007669"/>
    <property type="project" value="TreeGrafter"/>
</dbReference>
<comment type="caution">
    <text evidence="11">The sequence shown here is derived from an EMBL/GenBank/DDBJ whole genome shotgun (WGS) entry which is preliminary data.</text>
</comment>
<accession>A0A3M7FLF6</accession>
<feature type="region of interest" description="Disordered" evidence="10">
    <location>
        <begin position="154"/>
        <end position="184"/>
    </location>
</feature>
<dbReference type="GO" id="GO:0007018">
    <property type="term" value="P:microtubule-based movement"/>
    <property type="evidence" value="ECO:0007669"/>
    <property type="project" value="InterPro"/>
</dbReference>
<evidence type="ECO:0000256" key="9">
    <source>
        <dbReference type="ARBA" id="ARBA00023212"/>
    </source>
</evidence>
<keyword evidence="7" id="KW-0243">Dynein</keyword>
<feature type="region of interest" description="Disordered" evidence="10">
    <location>
        <begin position="553"/>
        <end position="607"/>
    </location>
</feature>
<dbReference type="EMBL" id="QWIR01000068">
    <property type="protein sequence ID" value="RMY89201.1"/>
    <property type="molecule type" value="Genomic_DNA"/>
</dbReference>
<feature type="compositionally biased region" description="Polar residues" evidence="10">
    <location>
        <begin position="589"/>
        <end position="602"/>
    </location>
</feature>
<dbReference type="Proteomes" id="UP000268823">
    <property type="component" value="Unassembled WGS sequence"/>
</dbReference>
<evidence type="ECO:0000256" key="2">
    <source>
        <dbReference type="ARBA" id="ARBA00022448"/>
    </source>
</evidence>
<feature type="compositionally biased region" description="Basic and acidic residues" evidence="10">
    <location>
        <begin position="487"/>
        <end position="496"/>
    </location>
</feature>
<evidence type="ECO:0000313" key="12">
    <source>
        <dbReference type="Proteomes" id="UP000268823"/>
    </source>
</evidence>
<feature type="compositionally biased region" description="Basic and acidic residues" evidence="10">
    <location>
        <begin position="14"/>
        <end position="26"/>
    </location>
</feature>
<evidence type="ECO:0000256" key="6">
    <source>
        <dbReference type="ARBA" id="ARBA00022840"/>
    </source>
</evidence>
<dbReference type="GO" id="GO:0045504">
    <property type="term" value="F:dynein heavy chain binding"/>
    <property type="evidence" value="ECO:0007669"/>
    <property type="project" value="TreeGrafter"/>
</dbReference>
<keyword evidence="9" id="KW-0206">Cytoskeleton</keyword>
<name>A0A3M7FLF6_HORWE</name>
<dbReference type="VEuPathDB" id="FungiDB:BTJ68_14571"/>
<gene>
    <name evidence="11" type="ORF">D0861_04380</name>
</gene>
<dbReference type="PANTHER" id="PTHR12688">
    <property type="entry name" value="DYNEIN LIGHT INTERMEDIATE CHAIN"/>
    <property type="match status" value="1"/>
</dbReference>
<keyword evidence="2" id="KW-0813">Transport</keyword>
<evidence type="ECO:0000256" key="10">
    <source>
        <dbReference type="SAM" id="MobiDB-lite"/>
    </source>
</evidence>
<evidence type="ECO:0000256" key="7">
    <source>
        <dbReference type="ARBA" id="ARBA00023017"/>
    </source>
</evidence>
<dbReference type="AlphaFoldDB" id="A0A3M7FLF6"/>
<dbReference type="GO" id="GO:0005524">
    <property type="term" value="F:ATP binding"/>
    <property type="evidence" value="ECO:0007669"/>
    <property type="project" value="UniProtKB-KW"/>
</dbReference>
<dbReference type="GO" id="GO:0005874">
    <property type="term" value="C:microtubule"/>
    <property type="evidence" value="ECO:0007669"/>
    <property type="project" value="UniProtKB-KW"/>
</dbReference>
<keyword evidence="5" id="KW-0547">Nucleotide-binding</keyword>
<dbReference type="InterPro" id="IPR008467">
    <property type="entry name" value="Dynein1_light_intermed_chain"/>
</dbReference>
<evidence type="ECO:0000256" key="1">
    <source>
        <dbReference type="ARBA" id="ARBA00004245"/>
    </source>
</evidence>
<evidence type="ECO:0008006" key="13">
    <source>
        <dbReference type="Google" id="ProtNLM"/>
    </source>
</evidence>
<feature type="region of interest" description="Disordered" evidence="10">
    <location>
        <begin position="487"/>
        <end position="522"/>
    </location>
</feature>
<sequence>MAATTTTSTPVRSQPRDPRRTKEQRSDIWTSLLRQTREAQSRNKSQSLHHRELLVCGGSPDDQHSFISTLSRPPPPAPPSRARDQQRQQQRGPKGQVKLSNRYAYGYGHVTLFSPPQQGVGVLGGESEEVVGMQVHTLPEPEAAYEDTLRRLMDPKKRSDGPTEADLDAGFEGGDAPGPLDQEPGRRPGVAILLSWKEPWKFLNLLRRWLQLLARTLLPSNTPFEDPVEVLKEYKVSLTVVVQHVEAQESLEREGFKEEAFDYISQCLRTAILPLSAALVYTPSSPPPQQSGAPLSDIQKVLFTSLDLDLAPLSPAPPKGTTTTKREDLAPKHNVVDRMAIVVPSGWDSAGKIRLLSENFSPEAMSEAWMIDLNTPEKPHQPQREFSGDRESGPQPSTEESQANGGAEAPAEQSVYATSDAGDDSELDARPLSPQKQSQSAIASYETTIQDPNSHKAPKPPQIEVTTKANQQFLADMRKHLQDLEAQDVERARRDPSSQPGLNTTAGSVSSGRSLGLPAGEQTGALHDLGDVSFNVGGVNYNTVSAEAAIERLRRPAQPSTGAESPTMANSPRTSTPRPPKREERDGSGTPQAPSTGSSSTGKGDLPVDKLEEYFASLAKKAGGGGGSRDVTPSRPKYPNAITFIRHVNINTIWKAFWYGTVPPEAYCWARIEALKYWYWPGVRVGRV</sequence>
<feature type="region of interest" description="Disordered" evidence="10">
    <location>
        <begin position="1"/>
        <end position="100"/>
    </location>
</feature>
<keyword evidence="4" id="KW-0493">Microtubule</keyword>
<evidence type="ECO:0000256" key="3">
    <source>
        <dbReference type="ARBA" id="ARBA00022490"/>
    </source>
</evidence>
<evidence type="ECO:0000256" key="4">
    <source>
        <dbReference type="ARBA" id="ARBA00022701"/>
    </source>
</evidence>
<keyword evidence="8" id="KW-0505">Motor protein</keyword>
<evidence type="ECO:0000256" key="5">
    <source>
        <dbReference type="ARBA" id="ARBA00022741"/>
    </source>
</evidence>
<comment type="subcellular location">
    <subcellularLocation>
        <location evidence="1">Cytoplasm</location>
        <location evidence="1">Cytoskeleton</location>
    </subcellularLocation>
</comment>
<feature type="compositionally biased region" description="Polar residues" evidence="10">
    <location>
        <begin position="497"/>
        <end position="513"/>
    </location>
</feature>
<feature type="compositionally biased region" description="Polar residues" evidence="10">
    <location>
        <begin position="394"/>
        <end position="404"/>
    </location>
</feature>
<dbReference type="GO" id="GO:0005868">
    <property type="term" value="C:cytoplasmic dynein complex"/>
    <property type="evidence" value="ECO:0007669"/>
    <property type="project" value="InterPro"/>
</dbReference>
<dbReference type="PANTHER" id="PTHR12688:SF0">
    <property type="entry name" value="DYNEIN LIGHT INTERMEDIATE CHAIN"/>
    <property type="match status" value="1"/>
</dbReference>
<feature type="region of interest" description="Disordered" evidence="10">
    <location>
        <begin position="375"/>
        <end position="443"/>
    </location>
</feature>
<feature type="compositionally biased region" description="Polar residues" evidence="10">
    <location>
        <begin position="1"/>
        <end position="12"/>
    </location>
</feature>
<reference evidence="11 12" key="1">
    <citation type="journal article" date="2018" name="BMC Genomics">
        <title>Genomic evidence for intraspecific hybridization in a clonal and extremely halotolerant yeast.</title>
        <authorList>
            <person name="Gostincar C."/>
            <person name="Stajich J.E."/>
            <person name="Zupancic J."/>
            <person name="Zalar P."/>
            <person name="Gunde-Cimerman N."/>
        </authorList>
    </citation>
    <scope>NUCLEOTIDE SEQUENCE [LARGE SCALE GENOMIC DNA]</scope>
    <source>
        <strain evidence="11 12">EXF-2788</strain>
    </source>
</reference>
<dbReference type="Pfam" id="PF05783">
    <property type="entry name" value="DLIC"/>
    <property type="match status" value="2"/>
</dbReference>
<evidence type="ECO:0000256" key="8">
    <source>
        <dbReference type="ARBA" id="ARBA00023175"/>
    </source>
</evidence>
<organism evidence="11 12">
    <name type="scientific">Hortaea werneckii</name>
    <name type="common">Black yeast</name>
    <name type="synonym">Cladosporium werneckii</name>
    <dbReference type="NCBI Taxonomy" id="91943"/>
    <lineage>
        <taxon>Eukaryota</taxon>
        <taxon>Fungi</taxon>
        <taxon>Dikarya</taxon>
        <taxon>Ascomycota</taxon>
        <taxon>Pezizomycotina</taxon>
        <taxon>Dothideomycetes</taxon>
        <taxon>Dothideomycetidae</taxon>
        <taxon>Mycosphaerellales</taxon>
        <taxon>Teratosphaeriaceae</taxon>
        <taxon>Hortaea</taxon>
    </lineage>
</organism>
<dbReference type="GO" id="GO:0000226">
    <property type="term" value="P:microtubule cytoskeleton organization"/>
    <property type="evidence" value="ECO:0007669"/>
    <property type="project" value="TreeGrafter"/>
</dbReference>
<proteinExistence type="predicted"/>
<feature type="compositionally biased region" description="Polar residues" evidence="10">
    <location>
        <begin position="434"/>
        <end position="443"/>
    </location>
</feature>
<protein>
    <recommendedName>
        <fullName evidence="13">Dynein light intermediate chain</fullName>
    </recommendedName>
</protein>
<dbReference type="InterPro" id="IPR022780">
    <property type="entry name" value="Dynein_light_int_chain"/>
</dbReference>
<keyword evidence="6" id="KW-0067">ATP-binding</keyword>
<evidence type="ECO:0000313" key="11">
    <source>
        <dbReference type="EMBL" id="RMY89201.1"/>
    </source>
</evidence>
<feature type="compositionally biased region" description="Basic and acidic residues" evidence="10">
    <location>
        <begin position="375"/>
        <end position="392"/>
    </location>
</feature>
<feature type="compositionally biased region" description="Polar residues" evidence="10">
    <location>
        <begin position="558"/>
        <end position="570"/>
    </location>
</feature>
<keyword evidence="3" id="KW-0963">Cytoplasm</keyword>